<feature type="transmembrane region" description="Helical" evidence="1">
    <location>
        <begin position="74"/>
        <end position="90"/>
    </location>
</feature>
<protein>
    <recommendedName>
        <fullName evidence="4">DUF1361 domain-containing protein</fullName>
    </recommendedName>
</protein>
<dbReference type="Proteomes" id="UP000683507">
    <property type="component" value="Chromosome"/>
</dbReference>
<feature type="transmembrane region" description="Helical" evidence="1">
    <location>
        <begin position="15"/>
        <end position="36"/>
    </location>
</feature>
<keyword evidence="1" id="KW-0812">Transmembrane</keyword>
<feature type="transmembrane region" description="Helical" evidence="1">
    <location>
        <begin position="102"/>
        <end position="127"/>
    </location>
</feature>
<dbReference type="RefSeq" id="WP_258542837.1">
    <property type="nucleotide sequence ID" value="NZ_OU015584.1"/>
</dbReference>
<accession>A0A916NDA5</accession>
<evidence type="ECO:0008006" key="4">
    <source>
        <dbReference type="Google" id="ProtNLM"/>
    </source>
</evidence>
<dbReference type="InterPro" id="IPR009793">
    <property type="entry name" value="DUF1361"/>
</dbReference>
<organism evidence="2 3">
    <name type="scientific">Parvicella tangerina</name>
    <dbReference type="NCBI Taxonomy" id="2829795"/>
    <lineage>
        <taxon>Bacteria</taxon>
        <taxon>Pseudomonadati</taxon>
        <taxon>Bacteroidota</taxon>
        <taxon>Flavobacteriia</taxon>
        <taxon>Flavobacteriales</taxon>
        <taxon>Parvicellaceae</taxon>
        <taxon>Parvicella</taxon>
    </lineage>
</organism>
<evidence type="ECO:0000256" key="1">
    <source>
        <dbReference type="SAM" id="Phobius"/>
    </source>
</evidence>
<dbReference type="KEGG" id="ptan:CRYO30217_02619"/>
<keyword evidence="1" id="KW-0472">Membrane</keyword>
<feature type="transmembrane region" description="Helical" evidence="1">
    <location>
        <begin position="42"/>
        <end position="62"/>
    </location>
</feature>
<sequence length="215" mass="25387">MKSVTNIKRLSRREVIFLLGGLTALAFLMLIFRIRLEGNFRYTFLVWNLFLAYVPIGFTLIYEHMRKNRLSKSVLLASWLLFFPNAPYILTDYIHLRHYFTVLDFAIISTYAILGLAAGFYSLRILCRDTQLLRRRWSIPLLFFLTSIGVYLGRFIRWNSWDIADHPLQILKDVFDLFAHPVQHSWSLVFIGLFSLVLVVSYKMFNVLVNQIHEE</sequence>
<feature type="transmembrane region" description="Helical" evidence="1">
    <location>
        <begin position="139"/>
        <end position="156"/>
    </location>
</feature>
<name>A0A916NDA5_9FLAO</name>
<proteinExistence type="predicted"/>
<feature type="transmembrane region" description="Helical" evidence="1">
    <location>
        <begin position="185"/>
        <end position="205"/>
    </location>
</feature>
<dbReference type="Pfam" id="PF07099">
    <property type="entry name" value="DUF1361"/>
    <property type="match status" value="1"/>
</dbReference>
<gene>
    <name evidence="2" type="ORF">CRYO30217_02619</name>
</gene>
<keyword evidence="1" id="KW-1133">Transmembrane helix</keyword>
<reference evidence="2" key="1">
    <citation type="submission" date="2021-04" db="EMBL/GenBank/DDBJ databases">
        <authorList>
            <person name="Rodrigo-Torres L."/>
            <person name="Arahal R. D."/>
            <person name="Lucena T."/>
        </authorList>
    </citation>
    <scope>NUCLEOTIDE SEQUENCE</scope>
    <source>
        <strain evidence="2">AS29M-1</strain>
    </source>
</reference>
<keyword evidence="3" id="KW-1185">Reference proteome</keyword>
<evidence type="ECO:0000313" key="2">
    <source>
        <dbReference type="EMBL" id="CAG5084994.1"/>
    </source>
</evidence>
<dbReference type="AlphaFoldDB" id="A0A916NDA5"/>
<evidence type="ECO:0000313" key="3">
    <source>
        <dbReference type="Proteomes" id="UP000683507"/>
    </source>
</evidence>
<dbReference type="EMBL" id="OU015584">
    <property type="protein sequence ID" value="CAG5084994.1"/>
    <property type="molecule type" value="Genomic_DNA"/>
</dbReference>